<feature type="domain" description="CAAX prenyl protease 2/Lysostaphin resistance protein A-like" evidence="2">
    <location>
        <begin position="165"/>
        <end position="253"/>
    </location>
</feature>
<proteinExistence type="predicted"/>
<feature type="transmembrane region" description="Helical" evidence="1">
    <location>
        <begin position="162"/>
        <end position="180"/>
    </location>
</feature>
<dbReference type="AlphaFoldDB" id="A0A0C1FPF7"/>
<feature type="transmembrane region" description="Helical" evidence="1">
    <location>
        <begin position="103"/>
        <end position="120"/>
    </location>
</feature>
<dbReference type="OrthoDB" id="1523022at2"/>
<evidence type="ECO:0000259" key="2">
    <source>
        <dbReference type="Pfam" id="PF02517"/>
    </source>
</evidence>
<comment type="caution">
    <text evidence="3">The sequence shown here is derived from an EMBL/GenBank/DDBJ whole genome shotgun (WGS) entry which is preliminary data.</text>
</comment>
<feature type="transmembrane region" description="Helical" evidence="1">
    <location>
        <begin position="64"/>
        <end position="83"/>
    </location>
</feature>
<organism evidence="3 4">
    <name type="scientific">Pedobacter kyungheensis</name>
    <dbReference type="NCBI Taxonomy" id="1069985"/>
    <lineage>
        <taxon>Bacteria</taxon>
        <taxon>Pseudomonadati</taxon>
        <taxon>Bacteroidota</taxon>
        <taxon>Sphingobacteriia</taxon>
        <taxon>Sphingobacteriales</taxon>
        <taxon>Sphingobacteriaceae</taxon>
        <taxon>Pedobacter</taxon>
    </lineage>
</organism>
<feature type="transmembrane region" description="Helical" evidence="1">
    <location>
        <begin position="200"/>
        <end position="222"/>
    </location>
</feature>
<keyword evidence="1" id="KW-0472">Membrane</keyword>
<keyword evidence="1" id="KW-0812">Transmembrane</keyword>
<accession>A0A0C1FPF7</accession>
<dbReference type="PANTHER" id="PTHR36435">
    <property type="entry name" value="SLR1288 PROTEIN"/>
    <property type="match status" value="1"/>
</dbReference>
<dbReference type="InterPro" id="IPR052710">
    <property type="entry name" value="CAAX_protease"/>
</dbReference>
<feature type="transmembrane region" description="Helical" evidence="1">
    <location>
        <begin position="281"/>
        <end position="297"/>
    </location>
</feature>
<evidence type="ECO:0000256" key="1">
    <source>
        <dbReference type="SAM" id="Phobius"/>
    </source>
</evidence>
<dbReference type="GO" id="GO:0004175">
    <property type="term" value="F:endopeptidase activity"/>
    <property type="evidence" value="ECO:0007669"/>
    <property type="project" value="UniProtKB-ARBA"/>
</dbReference>
<evidence type="ECO:0000313" key="3">
    <source>
        <dbReference type="EMBL" id="KIA94872.1"/>
    </source>
</evidence>
<feature type="transmembrane region" description="Helical" evidence="1">
    <location>
        <begin position="234"/>
        <end position="261"/>
    </location>
</feature>
<dbReference type="GO" id="GO:0080120">
    <property type="term" value="P:CAAX-box protein maturation"/>
    <property type="evidence" value="ECO:0007669"/>
    <property type="project" value="UniProtKB-ARBA"/>
</dbReference>
<keyword evidence="4" id="KW-1185">Reference proteome</keyword>
<dbReference type="InterPro" id="IPR003675">
    <property type="entry name" value="Rce1/LyrA-like_dom"/>
</dbReference>
<feature type="transmembrane region" description="Helical" evidence="1">
    <location>
        <begin position="20"/>
        <end position="43"/>
    </location>
</feature>
<dbReference type="PANTHER" id="PTHR36435:SF1">
    <property type="entry name" value="CAAX AMINO TERMINAL PROTEASE FAMILY PROTEIN"/>
    <property type="match status" value="1"/>
</dbReference>
<reference evidence="3 4" key="1">
    <citation type="submission" date="2014-10" db="EMBL/GenBank/DDBJ databases">
        <title>Pedobacter Kyungheensis.</title>
        <authorList>
            <person name="Anderson B.M."/>
            <person name="Newman J.D."/>
        </authorList>
    </citation>
    <scope>NUCLEOTIDE SEQUENCE [LARGE SCALE GENOMIC DNA]</scope>
    <source>
        <strain evidence="3 4">KACC 16221</strain>
    </source>
</reference>
<keyword evidence="1" id="KW-1133">Transmembrane helix</keyword>
<sequence>MNFVTPKHEEINPFLQLLLLLFYAVAGAFVFGIIAVVICIAMYGMGLISNFDLLLSGDARYISGFKVIQILSSIGTFILPPLALALTERTKITRFYSFKQPRVLLLALVVVIMIVSMPFMEWTVIWNQKMALPDFLKGIEAWMKEKEELAAKMTIQLITVRSNFDFLVNLVMIAVLPAIGEELMFRGGVQRSLERAFGNSHLAIWLSAIIFSAIHVQFYGFVPRMLLGAGFGYLYYFSGSIWYAMFAHFLNNAYAVCAAFYMQKHHMPLNKADEPIGFPWYGYLISAIITIALFKFFKDSATRERKLG</sequence>
<dbReference type="RefSeq" id="WP_039474029.1">
    <property type="nucleotide sequence ID" value="NZ_JSYN01000007.1"/>
</dbReference>
<dbReference type="Pfam" id="PF02517">
    <property type="entry name" value="Rce1-like"/>
    <property type="match status" value="1"/>
</dbReference>
<gene>
    <name evidence="3" type="ORF">OC25_08005</name>
</gene>
<dbReference type="EMBL" id="JSYN01000007">
    <property type="protein sequence ID" value="KIA94872.1"/>
    <property type="molecule type" value="Genomic_DNA"/>
</dbReference>
<dbReference type="Proteomes" id="UP000031246">
    <property type="component" value="Unassembled WGS sequence"/>
</dbReference>
<protein>
    <submittedName>
        <fullName evidence="3">Peptidase</fullName>
    </submittedName>
</protein>
<evidence type="ECO:0000313" key="4">
    <source>
        <dbReference type="Proteomes" id="UP000031246"/>
    </source>
</evidence>
<name>A0A0C1FPF7_9SPHI</name>